<organism evidence="2 3">
    <name type="scientific">Adineta steineri</name>
    <dbReference type="NCBI Taxonomy" id="433720"/>
    <lineage>
        <taxon>Eukaryota</taxon>
        <taxon>Metazoa</taxon>
        <taxon>Spiralia</taxon>
        <taxon>Gnathifera</taxon>
        <taxon>Rotifera</taxon>
        <taxon>Eurotatoria</taxon>
        <taxon>Bdelloidea</taxon>
        <taxon>Adinetida</taxon>
        <taxon>Adinetidae</taxon>
        <taxon>Adineta</taxon>
    </lineage>
</organism>
<keyword evidence="1" id="KW-1133">Transmembrane helix</keyword>
<proteinExistence type="predicted"/>
<evidence type="ECO:0000313" key="3">
    <source>
        <dbReference type="Proteomes" id="UP000663860"/>
    </source>
</evidence>
<dbReference type="Proteomes" id="UP000663860">
    <property type="component" value="Unassembled WGS sequence"/>
</dbReference>
<sequence length="207" mass="24173">MTQHKIPMKCYEVYENLISSLNTENDLNDIVLENLTHTRDTQINEEDPKIYKLTIRSNNNLTYESISYNLRRPSQTSLISEQLRNLRRKFSDRTDAIKEIIHQPPDYDHDKSSTTVTVREELQQKQFPHRSIFASESISHASTPSLAPEVNEIKQRLQRILLRCIRKSGIRKPIDTDSSSHLTWLLFVAMAYLYNFISIPLRIAFPA</sequence>
<evidence type="ECO:0000313" key="2">
    <source>
        <dbReference type="EMBL" id="CAF1031323.1"/>
    </source>
</evidence>
<name>A0A814J1A9_9BILA</name>
<evidence type="ECO:0000256" key="1">
    <source>
        <dbReference type="SAM" id="Phobius"/>
    </source>
</evidence>
<gene>
    <name evidence="2" type="ORF">IZO911_LOCUS19270</name>
</gene>
<keyword evidence="1" id="KW-0472">Membrane</keyword>
<accession>A0A814J1A9</accession>
<comment type="caution">
    <text evidence="2">The sequence shown here is derived from an EMBL/GenBank/DDBJ whole genome shotgun (WGS) entry which is preliminary data.</text>
</comment>
<reference evidence="2" key="1">
    <citation type="submission" date="2021-02" db="EMBL/GenBank/DDBJ databases">
        <authorList>
            <person name="Nowell W R."/>
        </authorList>
    </citation>
    <scope>NUCLEOTIDE SEQUENCE</scope>
</reference>
<dbReference type="EMBL" id="CAJNOE010000191">
    <property type="protein sequence ID" value="CAF1031323.1"/>
    <property type="molecule type" value="Genomic_DNA"/>
</dbReference>
<feature type="transmembrane region" description="Helical" evidence="1">
    <location>
        <begin position="182"/>
        <end position="205"/>
    </location>
</feature>
<keyword evidence="1" id="KW-0812">Transmembrane</keyword>
<protein>
    <submittedName>
        <fullName evidence="2">Uncharacterized protein</fullName>
    </submittedName>
</protein>
<dbReference type="AlphaFoldDB" id="A0A814J1A9"/>